<dbReference type="Gene3D" id="3.40.50.300">
    <property type="entry name" value="P-loop containing nucleotide triphosphate hydrolases"/>
    <property type="match status" value="1"/>
</dbReference>
<dbReference type="GO" id="GO:0005886">
    <property type="term" value="C:plasma membrane"/>
    <property type="evidence" value="ECO:0007669"/>
    <property type="project" value="TreeGrafter"/>
</dbReference>
<protein>
    <submittedName>
        <fullName evidence="3">DnaA family protein</fullName>
    </submittedName>
</protein>
<organism evidence="3 4">
    <name type="scientific">Candidatus Pseudothioglobus singularis PS1</name>
    <dbReference type="NCBI Taxonomy" id="1125411"/>
    <lineage>
        <taxon>Bacteria</taxon>
        <taxon>Pseudomonadati</taxon>
        <taxon>Pseudomonadota</taxon>
        <taxon>Gammaproteobacteria</taxon>
        <taxon>Candidatus Pseudothioglobaceae</taxon>
        <taxon>Candidatus Pseudothioglobus</taxon>
    </lineage>
</organism>
<dbReference type="GO" id="GO:0006270">
    <property type="term" value="P:DNA replication initiation"/>
    <property type="evidence" value="ECO:0007669"/>
    <property type="project" value="TreeGrafter"/>
</dbReference>
<dbReference type="Proteomes" id="UP000068905">
    <property type="component" value="Chromosome"/>
</dbReference>
<proteinExistence type="predicted"/>
<accession>A0A0M3T1S0</accession>
<dbReference type="InterPro" id="IPR055199">
    <property type="entry name" value="Hda_lid"/>
</dbReference>
<evidence type="ECO:0000259" key="1">
    <source>
        <dbReference type="Pfam" id="PF00308"/>
    </source>
</evidence>
<dbReference type="OrthoDB" id="9784878at2"/>
<gene>
    <name evidence="3" type="ORF">W908_02045</name>
</gene>
<dbReference type="Pfam" id="PF22688">
    <property type="entry name" value="Hda_lid"/>
    <property type="match status" value="1"/>
</dbReference>
<name>A0A0M3T1S0_9GAMM</name>
<dbReference type="SUPFAM" id="SSF52540">
    <property type="entry name" value="P-loop containing nucleoside triphosphate hydrolases"/>
    <property type="match status" value="1"/>
</dbReference>
<dbReference type="AlphaFoldDB" id="A0A0M3T1S0"/>
<dbReference type="GO" id="GO:0003688">
    <property type="term" value="F:DNA replication origin binding"/>
    <property type="evidence" value="ECO:0007669"/>
    <property type="project" value="TreeGrafter"/>
</dbReference>
<dbReference type="PANTHER" id="PTHR30050:SF5">
    <property type="entry name" value="DNAA REGULATORY INACTIVATOR HDA"/>
    <property type="match status" value="1"/>
</dbReference>
<evidence type="ECO:0000313" key="4">
    <source>
        <dbReference type="Proteomes" id="UP000068905"/>
    </source>
</evidence>
<dbReference type="RefSeq" id="WP_053819717.1">
    <property type="nucleotide sequence ID" value="NZ_CP006911.1"/>
</dbReference>
<dbReference type="InterPro" id="IPR013317">
    <property type="entry name" value="DnaA_dom"/>
</dbReference>
<dbReference type="InterPro" id="IPR027417">
    <property type="entry name" value="P-loop_NTPase"/>
</dbReference>
<reference evidence="3 4" key="1">
    <citation type="journal article" date="2015" name="Genome Announc.">
        <title>Genome Sequence of 'Candidatus Thioglobus singularis' Strain PS1, a Mixotroph from the SUP05 Clade of Marine Gammaproteobacteria.</title>
        <authorList>
            <person name="Marshall K.T."/>
            <person name="Morris R.M."/>
        </authorList>
    </citation>
    <scope>NUCLEOTIDE SEQUENCE [LARGE SCALE GENOMIC DNA]</scope>
    <source>
        <strain evidence="3 4">PS1</strain>
    </source>
</reference>
<dbReference type="PANTHER" id="PTHR30050">
    <property type="entry name" value="CHROMOSOMAL REPLICATION INITIATOR PROTEIN DNAA"/>
    <property type="match status" value="1"/>
</dbReference>
<evidence type="ECO:0000259" key="2">
    <source>
        <dbReference type="Pfam" id="PF22688"/>
    </source>
</evidence>
<keyword evidence="4" id="KW-1185">Reference proteome</keyword>
<dbReference type="KEGG" id="tsn:W908_02045"/>
<dbReference type="EMBL" id="CP006911">
    <property type="protein sequence ID" value="ALE01495.1"/>
    <property type="molecule type" value="Genomic_DNA"/>
</dbReference>
<sequence>MNQLGLPISLNTSMLLESFIANKELLRLINQLFLDENSSEVFIYGASGQGKTHILQGAVLKALEIDKNAIYIDCNESFPEHILDFIDQVHFISFDNVHLISRKNQEIFFDLYNQARQSQIVILTSAESLPSDLEVMKDIKTRLSLAAVYKLEELNDELIMRVIDSQMSQRNLSINSGVYEYLFKNYSRDLKLLLATLNDLDKASLQAKKAISIPFVRKFLNLHNH</sequence>
<dbReference type="STRING" id="1125411.W908_02045"/>
<feature type="domain" description="Chromosomal replication initiator protein DnaA ATPAse" evidence="1">
    <location>
        <begin position="40"/>
        <end position="144"/>
    </location>
</feature>
<feature type="domain" description="Hda lid" evidence="2">
    <location>
        <begin position="160"/>
        <end position="220"/>
    </location>
</feature>
<evidence type="ECO:0000313" key="3">
    <source>
        <dbReference type="EMBL" id="ALE01495.1"/>
    </source>
</evidence>
<dbReference type="Gene3D" id="1.10.8.60">
    <property type="match status" value="1"/>
</dbReference>
<dbReference type="Pfam" id="PF00308">
    <property type="entry name" value="Bac_DnaA"/>
    <property type="match status" value="1"/>
</dbReference>